<dbReference type="RefSeq" id="WP_051464576.1">
    <property type="nucleotide sequence ID" value="NZ_CP113524.1"/>
</dbReference>
<accession>A0ABY7ACJ7</accession>
<evidence type="ECO:0000313" key="2">
    <source>
        <dbReference type="EMBL" id="WAJ23508.1"/>
    </source>
</evidence>
<evidence type="ECO:0000259" key="1">
    <source>
        <dbReference type="PROSITE" id="PS51186"/>
    </source>
</evidence>
<protein>
    <submittedName>
        <fullName evidence="2">GNAT family N-acetyltransferase</fullName>
    </submittedName>
</protein>
<gene>
    <name evidence="2" type="ORF">OW255_18395</name>
</gene>
<dbReference type="InterPro" id="IPR000182">
    <property type="entry name" value="GNAT_dom"/>
</dbReference>
<dbReference type="PROSITE" id="PS51186">
    <property type="entry name" value="GNAT"/>
    <property type="match status" value="1"/>
</dbReference>
<dbReference type="PANTHER" id="PTHR43792:SF1">
    <property type="entry name" value="N-ACETYLTRANSFERASE DOMAIN-CONTAINING PROTEIN"/>
    <property type="match status" value="1"/>
</dbReference>
<keyword evidence="3" id="KW-1185">Reference proteome</keyword>
<dbReference type="InterPro" id="IPR051531">
    <property type="entry name" value="N-acetyltransferase"/>
</dbReference>
<dbReference type="PANTHER" id="PTHR43792">
    <property type="entry name" value="GNAT FAMILY, PUTATIVE (AFU_ORTHOLOGUE AFUA_3G00765)-RELATED-RELATED"/>
    <property type="match status" value="1"/>
</dbReference>
<feature type="domain" description="N-acetyltransferase" evidence="1">
    <location>
        <begin position="79"/>
        <end position="242"/>
    </location>
</feature>
<name>A0ABY7ACJ7_9FIRM</name>
<dbReference type="SUPFAM" id="SSF55729">
    <property type="entry name" value="Acyl-CoA N-acyltransferases (Nat)"/>
    <property type="match status" value="1"/>
</dbReference>
<sequence length="242" mass="27387">MIEGTEYKITVSDDSKALCSAYAEGRAVIGLWDRKKEGQSLSPASYLVESVEDIDDGFLEKVVRRRFGLPLQIKRTDRLTIREFIEEDSVQIPHEADGGKNGEIFSHPDSLRDYIRCQYGFYEYGVWALAENETGRLVGKAGIFPMELSGLEELMPYIKENDTPVELGYHIFTSFRKKGYGLEACKAIITYAGEEISPRIYARIQEDNQPSLRLIKSLGFTLTARTCSESGQGLCLYEWNLP</sequence>
<dbReference type="Proteomes" id="UP001163115">
    <property type="component" value="Chromosome"/>
</dbReference>
<evidence type="ECO:0000313" key="3">
    <source>
        <dbReference type="Proteomes" id="UP001163115"/>
    </source>
</evidence>
<organism evidence="2 3">
    <name type="scientific">Lacrimispora xylanolytica</name>
    <dbReference type="NCBI Taxonomy" id="29375"/>
    <lineage>
        <taxon>Bacteria</taxon>
        <taxon>Bacillati</taxon>
        <taxon>Bacillota</taxon>
        <taxon>Clostridia</taxon>
        <taxon>Lachnospirales</taxon>
        <taxon>Lachnospiraceae</taxon>
        <taxon>Lacrimispora</taxon>
    </lineage>
</organism>
<dbReference type="InterPro" id="IPR016181">
    <property type="entry name" value="Acyl_CoA_acyltransferase"/>
</dbReference>
<dbReference type="Pfam" id="PF13302">
    <property type="entry name" value="Acetyltransf_3"/>
    <property type="match status" value="1"/>
</dbReference>
<proteinExistence type="predicted"/>
<reference evidence="2" key="1">
    <citation type="submission" date="2022-11" db="EMBL/GenBank/DDBJ databases">
        <title>Lacrimispora xylanolytica sy1, complete genome.</title>
        <authorList>
            <person name="Choi S."/>
        </authorList>
    </citation>
    <scope>NUCLEOTIDE SEQUENCE</scope>
    <source>
        <strain evidence="2">Sy1</strain>
    </source>
</reference>
<dbReference type="Gene3D" id="3.40.630.30">
    <property type="match status" value="1"/>
</dbReference>
<dbReference type="EMBL" id="CP113524">
    <property type="protein sequence ID" value="WAJ23508.1"/>
    <property type="molecule type" value="Genomic_DNA"/>
</dbReference>